<dbReference type="RefSeq" id="WP_265726982.1">
    <property type="nucleotide sequence ID" value="NZ_JAOSLC020000001.1"/>
</dbReference>
<proteinExistence type="predicted"/>
<dbReference type="Pfam" id="PF12961">
    <property type="entry name" value="DUF3850"/>
    <property type="match status" value="1"/>
</dbReference>
<protein>
    <submittedName>
        <fullName evidence="2">DUF3850 domain-containing protein</fullName>
    </submittedName>
</protein>
<evidence type="ECO:0000259" key="1">
    <source>
        <dbReference type="Pfam" id="PF12961"/>
    </source>
</evidence>
<gene>
    <name evidence="2" type="ORF">N5A56_000190</name>
</gene>
<dbReference type="InterPro" id="IPR039440">
    <property type="entry name" value="DUF3850"/>
</dbReference>
<evidence type="ECO:0000313" key="2">
    <source>
        <dbReference type="EMBL" id="MDD7912946.1"/>
    </source>
</evidence>
<dbReference type="SUPFAM" id="SSF88697">
    <property type="entry name" value="PUA domain-like"/>
    <property type="match status" value="1"/>
</dbReference>
<name>A0ABT5S609_9FLAO</name>
<dbReference type="EMBL" id="JAOSLC020000001">
    <property type="protein sequence ID" value="MDD7912946.1"/>
    <property type="molecule type" value="Genomic_DNA"/>
</dbReference>
<dbReference type="InterPro" id="IPR015947">
    <property type="entry name" value="PUA-like_sf"/>
</dbReference>
<accession>A0ABT5S609</accession>
<keyword evidence="3" id="KW-1185">Reference proteome</keyword>
<comment type="caution">
    <text evidence="2">The sequence shown here is derived from an EMBL/GenBank/DDBJ whole genome shotgun (WGS) entry which is preliminary data.</text>
</comment>
<evidence type="ECO:0000313" key="3">
    <source>
        <dbReference type="Proteomes" id="UP001151478"/>
    </source>
</evidence>
<organism evidence="2 3">
    <name type="scientific">Polaribacter ponticola</name>
    <dbReference type="NCBI Taxonomy" id="2978475"/>
    <lineage>
        <taxon>Bacteria</taxon>
        <taxon>Pseudomonadati</taxon>
        <taxon>Bacteroidota</taxon>
        <taxon>Flavobacteriia</taxon>
        <taxon>Flavobacteriales</taxon>
        <taxon>Flavobacteriaceae</taxon>
    </lineage>
</organism>
<reference evidence="2" key="1">
    <citation type="submission" date="2023-02" db="EMBL/GenBank/DDBJ databases">
        <title>Polaribacter ponticola sp. nov., isolated from seawater.</title>
        <authorList>
            <person name="Baek J.H."/>
            <person name="Kim J.M."/>
            <person name="Choi D.G."/>
            <person name="Jeon C.O."/>
        </authorList>
    </citation>
    <scope>NUCLEOTIDE SEQUENCE</scope>
    <source>
        <strain evidence="2">MSW5</strain>
    </source>
</reference>
<sequence length="80" mass="9371">MEHKIKILEKYASEHLKGIKPWELRKNDRNYKVGDTIEFEIVDEAGKRNGIKYLRLITNILHGGVYGLEEGFCIMTITEY</sequence>
<dbReference type="Gene3D" id="2.30.130.30">
    <property type="entry name" value="Hypothetical protein"/>
    <property type="match status" value="1"/>
</dbReference>
<feature type="domain" description="DUF3850" evidence="1">
    <location>
        <begin position="3"/>
        <end position="77"/>
    </location>
</feature>
<dbReference type="Proteomes" id="UP001151478">
    <property type="component" value="Unassembled WGS sequence"/>
</dbReference>